<evidence type="ECO:0000313" key="3">
    <source>
        <dbReference type="Proteomes" id="UP000287651"/>
    </source>
</evidence>
<name>A0A426ZPQ2_ENSVE</name>
<comment type="caution">
    <text evidence="2">The sequence shown here is derived from an EMBL/GenBank/DDBJ whole genome shotgun (WGS) entry which is preliminary data.</text>
</comment>
<reference evidence="2 3" key="1">
    <citation type="journal article" date="2014" name="Agronomy (Basel)">
        <title>A Draft Genome Sequence for Ensete ventricosum, the Drought-Tolerant Tree Against Hunger.</title>
        <authorList>
            <person name="Harrison J."/>
            <person name="Moore K.A."/>
            <person name="Paszkiewicz K."/>
            <person name="Jones T."/>
            <person name="Grant M."/>
            <person name="Ambacheew D."/>
            <person name="Muzemil S."/>
            <person name="Studholme D.J."/>
        </authorList>
    </citation>
    <scope>NUCLEOTIDE SEQUENCE [LARGE SCALE GENOMIC DNA]</scope>
</reference>
<feature type="region of interest" description="Disordered" evidence="1">
    <location>
        <begin position="29"/>
        <end position="72"/>
    </location>
</feature>
<accession>A0A426ZPQ2</accession>
<dbReference type="AlphaFoldDB" id="A0A426ZPQ2"/>
<sequence length="72" mass="8133">MIGSERRRCLRGGHMHALCMQRWLATARPPAGAADRKGQPSPAQEQRRRRRSEGEGGPGQLFEKKIVMPLRI</sequence>
<dbReference type="EMBL" id="AMZH03005602">
    <property type="protein sequence ID" value="RRT65992.1"/>
    <property type="molecule type" value="Genomic_DNA"/>
</dbReference>
<organism evidence="2 3">
    <name type="scientific">Ensete ventricosum</name>
    <name type="common">Abyssinian banana</name>
    <name type="synonym">Musa ensete</name>
    <dbReference type="NCBI Taxonomy" id="4639"/>
    <lineage>
        <taxon>Eukaryota</taxon>
        <taxon>Viridiplantae</taxon>
        <taxon>Streptophyta</taxon>
        <taxon>Embryophyta</taxon>
        <taxon>Tracheophyta</taxon>
        <taxon>Spermatophyta</taxon>
        <taxon>Magnoliopsida</taxon>
        <taxon>Liliopsida</taxon>
        <taxon>Zingiberales</taxon>
        <taxon>Musaceae</taxon>
        <taxon>Ensete</taxon>
    </lineage>
</organism>
<proteinExistence type="predicted"/>
<dbReference type="Proteomes" id="UP000287651">
    <property type="component" value="Unassembled WGS sequence"/>
</dbReference>
<evidence type="ECO:0000313" key="2">
    <source>
        <dbReference type="EMBL" id="RRT65992.1"/>
    </source>
</evidence>
<gene>
    <name evidence="2" type="ORF">B296_00012902</name>
</gene>
<protein>
    <submittedName>
        <fullName evidence="2">Uncharacterized protein</fullName>
    </submittedName>
</protein>
<evidence type="ECO:0000256" key="1">
    <source>
        <dbReference type="SAM" id="MobiDB-lite"/>
    </source>
</evidence>